<evidence type="ECO:0000313" key="3">
    <source>
        <dbReference type="Proteomes" id="UP000275267"/>
    </source>
</evidence>
<feature type="region of interest" description="Disordered" evidence="1">
    <location>
        <begin position="12"/>
        <end position="58"/>
    </location>
</feature>
<reference evidence="3" key="1">
    <citation type="journal article" date="2019" name="Nat. Commun.">
        <title>The genome of broomcorn millet.</title>
        <authorList>
            <person name="Zou C."/>
            <person name="Miki D."/>
            <person name="Li D."/>
            <person name="Tang Q."/>
            <person name="Xiao L."/>
            <person name="Rajput S."/>
            <person name="Deng P."/>
            <person name="Jia W."/>
            <person name="Huang R."/>
            <person name="Zhang M."/>
            <person name="Sun Y."/>
            <person name="Hu J."/>
            <person name="Fu X."/>
            <person name="Schnable P.S."/>
            <person name="Li F."/>
            <person name="Zhang H."/>
            <person name="Feng B."/>
            <person name="Zhu X."/>
            <person name="Liu R."/>
            <person name="Schnable J.C."/>
            <person name="Zhu J.-K."/>
            <person name="Zhang H."/>
        </authorList>
    </citation>
    <scope>NUCLEOTIDE SEQUENCE [LARGE SCALE GENOMIC DNA]</scope>
</reference>
<dbReference type="EMBL" id="PQIB02000004">
    <property type="protein sequence ID" value="RLN24077.1"/>
    <property type="molecule type" value="Genomic_DNA"/>
</dbReference>
<dbReference type="OrthoDB" id="696504at2759"/>
<dbReference type="Proteomes" id="UP000275267">
    <property type="component" value="Unassembled WGS sequence"/>
</dbReference>
<evidence type="ECO:0000313" key="2">
    <source>
        <dbReference type="EMBL" id="RLN24077.1"/>
    </source>
</evidence>
<organism evidence="2 3">
    <name type="scientific">Panicum miliaceum</name>
    <name type="common">Proso millet</name>
    <name type="synonym">Broomcorn millet</name>
    <dbReference type="NCBI Taxonomy" id="4540"/>
    <lineage>
        <taxon>Eukaryota</taxon>
        <taxon>Viridiplantae</taxon>
        <taxon>Streptophyta</taxon>
        <taxon>Embryophyta</taxon>
        <taxon>Tracheophyta</taxon>
        <taxon>Spermatophyta</taxon>
        <taxon>Magnoliopsida</taxon>
        <taxon>Liliopsida</taxon>
        <taxon>Poales</taxon>
        <taxon>Poaceae</taxon>
        <taxon>PACMAD clade</taxon>
        <taxon>Panicoideae</taxon>
        <taxon>Panicodae</taxon>
        <taxon>Paniceae</taxon>
        <taxon>Panicinae</taxon>
        <taxon>Panicum</taxon>
        <taxon>Panicum sect. Panicum</taxon>
    </lineage>
</organism>
<proteinExistence type="predicted"/>
<dbReference type="STRING" id="4540.A0A3L6SR85"/>
<dbReference type="AlphaFoldDB" id="A0A3L6SR85"/>
<sequence>MQANLESLVCGVSGAGAGDRKVSCERVIAGGSGDASPPRMPPPPPPDPDFPPDSITIPIGDEAAFADLNPIYERDDSTKGSTNPKFAAAVVSNPIAAKTRSNSTRVAGAPPPAAGTTFFGLPAKIRPAFCRRRPSQGRILADKRSGSGGGGGTSSRGDGEVEPRSPKVSCIGKVLSDRERHGRRRRRCRGWWHGVAAMFRCDGCGRVPGGASRKMALEDDDGNEQQPGIAGMRRFKSGRRAASWGEDALAAAAAASDDGEEKGKPDSQDAEQWSRRPNHGPAAGANDDDPYRDTVKACFTFGMVARIRTRAETYRTYQPMGTYPCCRSVGTEVGERTAPA</sequence>
<evidence type="ECO:0000256" key="1">
    <source>
        <dbReference type="SAM" id="MobiDB-lite"/>
    </source>
</evidence>
<keyword evidence="3" id="KW-1185">Reference proteome</keyword>
<feature type="region of interest" description="Disordered" evidence="1">
    <location>
        <begin position="250"/>
        <end position="289"/>
    </location>
</feature>
<name>A0A3L6SR85_PANMI</name>
<gene>
    <name evidence="2" type="ORF">C2845_PM07G29470</name>
</gene>
<dbReference type="PANTHER" id="PTHR34120:SF2">
    <property type="entry name" value="OS01G0860900 PROTEIN"/>
    <property type="match status" value="1"/>
</dbReference>
<protein>
    <submittedName>
        <fullName evidence="2">Uncharacterized protein</fullName>
    </submittedName>
</protein>
<dbReference type="PANTHER" id="PTHR34120">
    <property type="entry name" value="EXPRESSED PROTEIN"/>
    <property type="match status" value="1"/>
</dbReference>
<feature type="compositionally biased region" description="Pro residues" evidence="1">
    <location>
        <begin position="38"/>
        <end position="51"/>
    </location>
</feature>
<comment type="caution">
    <text evidence="2">The sequence shown here is derived from an EMBL/GenBank/DDBJ whole genome shotgun (WGS) entry which is preliminary data.</text>
</comment>
<feature type="region of interest" description="Disordered" evidence="1">
    <location>
        <begin position="99"/>
        <end position="118"/>
    </location>
</feature>
<feature type="region of interest" description="Disordered" evidence="1">
    <location>
        <begin position="130"/>
        <end position="167"/>
    </location>
</feature>
<accession>A0A3L6SR85</accession>